<gene>
    <name evidence="2" type="primary">NCL1_24134</name>
    <name evidence="2" type="ORF">NPIL_23781</name>
</gene>
<feature type="domain" description="Mos1 transposase HTH" evidence="1">
    <location>
        <begin position="5"/>
        <end position="54"/>
    </location>
</feature>
<keyword evidence="3" id="KW-1185">Reference proteome</keyword>
<comment type="caution">
    <text evidence="2">The sequence shown here is derived from an EMBL/GenBank/DDBJ whole genome shotgun (WGS) entry which is preliminary data.</text>
</comment>
<dbReference type="InterPro" id="IPR041426">
    <property type="entry name" value="Mos1_HTH"/>
</dbReference>
<evidence type="ECO:0000313" key="2">
    <source>
        <dbReference type="EMBL" id="GFS53313.1"/>
    </source>
</evidence>
<dbReference type="AlphaFoldDB" id="A0A8X6JR03"/>
<proteinExistence type="predicted"/>
<sequence>MEVSKNLVRCCFFYDFKVGLSVAASSSGICQALGDRTVNECIARHCLKIFRSGDLSLCDELSSGRPYALDYKALPAAIQEDNSLTCGEFAK</sequence>
<name>A0A8X6JR03_NEPPI</name>
<protein>
    <submittedName>
        <fullName evidence="2">Histone-lysine N-methyltransferase SETMAR</fullName>
    </submittedName>
</protein>
<dbReference type="OrthoDB" id="6431778at2759"/>
<dbReference type="Proteomes" id="UP000887013">
    <property type="component" value="Unassembled WGS sequence"/>
</dbReference>
<accession>A0A8X6JR03</accession>
<reference evidence="2" key="1">
    <citation type="submission" date="2020-08" db="EMBL/GenBank/DDBJ databases">
        <title>Multicomponent nature underlies the extraordinary mechanical properties of spider dragline silk.</title>
        <authorList>
            <person name="Kono N."/>
            <person name="Nakamura H."/>
            <person name="Mori M."/>
            <person name="Yoshida Y."/>
            <person name="Ohtoshi R."/>
            <person name="Malay A.D."/>
            <person name="Moran D.A.P."/>
            <person name="Tomita M."/>
            <person name="Numata K."/>
            <person name="Arakawa K."/>
        </authorList>
    </citation>
    <scope>NUCLEOTIDE SEQUENCE</scope>
</reference>
<dbReference type="Pfam" id="PF17906">
    <property type="entry name" value="HTH_48"/>
    <property type="match status" value="1"/>
</dbReference>
<evidence type="ECO:0000259" key="1">
    <source>
        <dbReference type="Pfam" id="PF17906"/>
    </source>
</evidence>
<evidence type="ECO:0000313" key="3">
    <source>
        <dbReference type="Proteomes" id="UP000887013"/>
    </source>
</evidence>
<dbReference type="EMBL" id="BMAW01046071">
    <property type="protein sequence ID" value="GFS53313.1"/>
    <property type="molecule type" value="Genomic_DNA"/>
</dbReference>
<organism evidence="2 3">
    <name type="scientific">Nephila pilipes</name>
    <name type="common">Giant wood spider</name>
    <name type="synonym">Nephila maculata</name>
    <dbReference type="NCBI Taxonomy" id="299642"/>
    <lineage>
        <taxon>Eukaryota</taxon>
        <taxon>Metazoa</taxon>
        <taxon>Ecdysozoa</taxon>
        <taxon>Arthropoda</taxon>
        <taxon>Chelicerata</taxon>
        <taxon>Arachnida</taxon>
        <taxon>Araneae</taxon>
        <taxon>Araneomorphae</taxon>
        <taxon>Entelegynae</taxon>
        <taxon>Araneoidea</taxon>
        <taxon>Nephilidae</taxon>
        <taxon>Nephila</taxon>
    </lineage>
</organism>